<proteinExistence type="predicted"/>
<dbReference type="EMBL" id="JAPDRL010000173">
    <property type="protein sequence ID" value="KAJ9655424.1"/>
    <property type="molecule type" value="Genomic_DNA"/>
</dbReference>
<comment type="caution">
    <text evidence="1">The sequence shown here is derived from an EMBL/GenBank/DDBJ whole genome shotgun (WGS) entry which is preliminary data.</text>
</comment>
<sequence length="69" mass="8108">MAYLSDTYSDLTTRSHEVLHKSPRLEPELHSHLRFEQHWHTDGSSRGDAKKPLFEYVSKPPEEAFNIQE</sequence>
<reference evidence="1" key="1">
    <citation type="submission" date="2022-10" db="EMBL/GenBank/DDBJ databases">
        <title>Culturing micro-colonial fungi from biological soil crusts in the Mojave desert and describing Neophaeococcomyces mojavensis, and introducing the new genera and species Taxawa tesnikishii.</title>
        <authorList>
            <person name="Kurbessoian T."/>
            <person name="Stajich J.E."/>
        </authorList>
    </citation>
    <scope>NUCLEOTIDE SEQUENCE</scope>
    <source>
        <strain evidence="1">TK_1</strain>
    </source>
</reference>
<protein>
    <submittedName>
        <fullName evidence="1">Uncharacterized protein</fullName>
    </submittedName>
</protein>
<keyword evidence="2" id="KW-1185">Reference proteome</keyword>
<gene>
    <name evidence="1" type="ORF">H2201_008809</name>
</gene>
<name>A0ABQ9NIG6_9PEZI</name>
<accession>A0ABQ9NIG6</accession>
<evidence type="ECO:0000313" key="1">
    <source>
        <dbReference type="EMBL" id="KAJ9655424.1"/>
    </source>
</evidence>
<organism evidence="1 2">
    <name type="scientific">Coniosporium apollinis</name>
    <dbReference type="NCBI Taxonomy" id="61459"/>
    <lineage>
        <taxon>Eukaryota</taxon>
        <taxon>Fungi</taxon>
        <taxon>Dikarya</taxon>
        <taxon>Ascomycota</taxon>
        <taxon>Pezizomycotina</taxon>
        <taxon>Dothideomycetes</taxon>
        <taxon>Dothideomycetes incertae sedis</taxon>
        <taxon>Coniosporium</taxon>
    </lineage>
</organism>
<feature type="non-terminal residue" evidence="1">
    <location>
        <position position="69"/>
    </location>
</feature>
<dbReference type="Proteomes" id="UP001172684">
    <property type="component" value="Unassembled WGS sequence"/>
</dbReference>
<evidence type="ECO:0000313" key="2">
    <source>
        <dbReference type="Proteomes" id="UP001172684"/>
    </source>
</evidence>